<feature type="compositionally biased region" description="Polar residues" evidence="5">
    <location>
        <begin position="1"/>
        <end position="20"/>
    </location>
</feature>
<keyword evidence="7" id="KW-1185">Reference proteome</keyword>
<dbReference type="AlphaFoldDB" id="A0A6A6CQU5"/>
<reference evidence="6" key="1">
    <citation type="journal article" date="2020" name="Stud. Mycol.">
        <title>101 Dothideomycetes genomes: a test case for predicting lifestyles and emergence of pathogens.</title>
        <authorList>
            <person name="Haridas S."/>
            <person name="Albert R."/>
            <person name="Binder M."/>
            <person name="Bloem J."/>
            <person name="Labutti K."/>
            <person name="Salamov A."/>
            <person name="Andreopoulos B."/>
            <person name="Baker S."/>
            <person name="Barry K."/>
            <person name="Bills G."/>
            <person name="Bluhm B."/>
            <person name="Cannon C."/>
            <person name="Castanera R."/>
            <person name="Culley D."/>
            <person name="Daum C."/>
            <person name="Ezra D."/>
            <person name="Gonzalez J."/>
            <person name="Henrissat B."/>
            <person name="Kuo A."/>
            <person name="Liang C."/>
            <person name="Lipzen A."/>
            <person name="Lutzoni F."/>
            <person name="Magnuson J."/>
            <person name="Mondo S."/>
            <person name="Nolan M."/>
            <person name="Ohm R."/>
            <person name="Pangilinan J."/>
            <person name="Park H.-J."/>
            <person name="Ramirez L."/>
            <person name="Alfaro M."/>
            <person name="Sun H."/>
            <person name="Tritt A."/>
            <person name="Yoshinaga Y."/>
            <person name="Zwiers L.-H."/>
            <person name="Turgeon B."/>
            <person name="Goodwin S."/>
            <person name="Spatafora J."/>
            <person name="Crous P."/>
            <person name="Grigoriev I."/>
        </authorList>
    </citation>
    <scope>NUCLEOTIDE SEQUENCE</scope>
    <source>
        <strain evidence="6">ATCC 36951</strain>
    </source>
</reference>
<keyword evidence="1" id="KW-0962">Peroxisome biogenesis</keyword>
<gene>
    <name evidence="6" type="ORF">M409DRAFT_53493</name>
</gene>
<comment type="subcellular location">
    <subcellularLocation>
        <location evidence="4">Peroxisome membrane</location>
    </subcellularLocation>
</comment>
<dbReference type="Proteomes" id="UP000799537">
    <property type="component" value="Unassembled WGS sequence"/>
</dbReference>
<keyword evidence="3" id="KW-0576">Peroxisome</keyword>
<evidence type="ECO:0000313" key="6">
    <source>
        <dbReference type="EMBL" id="KAF2168192.1"/>
    </source>
</evidence>
<dbReference type="Pfam" id="PF05648">
    <property type="entry name" value="PEX11"/>
    <property type="match status" value="1"/>
</dbReference>
<evidence type="ECO:0000256" key="1">
    <source>
        <dbReference type="ARBA" id="ARBA00022593"/>
    </source>
</evidence>
<evidence type="ECO:0000256" key="4">
    <source>
        <dbReference type="ARBA" id="ARBA00046271"/>
    </source>
</evidence>
<evidence type="ECO:0000313" key="7">
    <source>
        <dbReference type="Proteomes" id="UP000799537"/>
    </source>
</evidence>
<dbReference type="OrthoDB" id="10005898at2759"/>
<dbReference type="GeneID" id="54565656"/>
<feature type="compositionally biased region" description="Basic and acidic residues" evidence="5">
    <location>
        <begin position="22"/>
        <end position="31"/>
    </location>
</feature>
<feature type="region of interest" description="Disordered" evidence="5">
    <location>
        <begin position="1"/>
        <end position="31"/>
    </location>
</feature>
<evidence type="ECO:0000256" key="5">
    <source>
        <dbReference type="SAM" id="MobiDB-lite"/>
    </source>
</evidence>
<evidence type="ECO:0000256" key="2">
    <source>
        <dbReference type="ARBA" id="ARBA00023136"/>
    </source>
</evidence>
<dbReference type="PANTHER" id="PTHR12652">
    <property type="entry name" value="PEROXISOMAL BIOGENESIS FACTOR 11"/>
    <property type="match status" value="1"/>
</dbReference>
<evidence type="ECO:0000256" key="3">
    <source>
        <dbReference type="ARBA" id="ARBA00023140"/>
    </source>
</evidence>
<dbReference type="GO" id="GO:0016559">
    <property type="term" value="P:peroxisome fission"/>
    <property type="evidence" value="ECO:0007669"/>
    <property type="project" value="InterPro"/>
</dbReference>
<name>A0A6A6CQU5_ZASCE</name>
<dbReference type="PANTHER" id="PTHR12652:SF25">
    <property type="entry name" value="MICROBODY (PEROXISOME) PROLIFERATION PROTEIN PEROXIN 11C (EUROFUNG)"/>
    <property type="match status" value="1"/>
</dbReference>
<protein>
    <submittedName>
        <fullName evidence="6">Uncharacterized protein</fullName>
    </submittedName>
</protein>
<proteinExistence type="predicted"/>
<dbReference type="EMBL" id="ML993591">
    <property type="protein sequence ID" value="KAF2168192.1"/>
    <property type="molecule type" value="Genomic_DNA"/>
</dbReference>
<keyword evidence="2" id="KW-0472">Membrane</keyword>
<dbReference type="InterPro" id="IPR008733">
    <property type="entry name" value="PEX11"/>
</dbReference>
<organism evidence="6 7">
    <name type="scientific">Zasmidium cellare ATCC 36951</name>
    <dbReference type="NCBI Taxonomy" id="1080233"/>
    <lineage>
        <taxon>Eukaryota</taxon>
        <taxon>Fungi</taxon>
        <taxon>Dikarya</taxon>
        <taxon>Ascomycota</taxon>
        <taxon>Pezizomycotina</taxon>
        <taxon>Dothideomycetes</taxon>
        <taxon>Dothideomycetidae</taxon>
        <taxon>Mycosphaerellales</taxon>
        <taxon>Mycosphaerellaceae</taxon>
        <taxon>Zasmidium</taxon>
    </lineage>
</organism>
<sequence>MSDPASQPNAPTDGAQNVPKQASEKSVAKEVEKKMPPKVKGLLATPDRIILRLNKLLAAPGGLSTFLSTFNYTLYLLAHLDAKAAPLKAQLYLFLNRNATLPKVTPAVPAETSAIQNLGSMLGTARTTLRLFGLFPMYAWARQLAQGPKPGQDQVLYATSVAQCALYIVFQACENVALLTEAKILPAGLTERWTQKYGGKATSIYLTAYRAWLLGFSCDFVRLLREAQLERNKRIHRSSAEKYDLSTRDQDSKTDAKWFAELIVPFAWFPVGYHFSALNEGGFPGFNMGLMGLCGLVAGWSKTKALWESTADV</sequence>
<dbReference type="GO" id="GO:0005778">
    <property type="term" value="C:peroxisomal membrane"/>
    <property type="evidence" value="ECO:0007669"/>
    <property type="project" value="UniProtKB-SubCell"/>
</dbReference>
<accession>A0A6A6CQU5</accession>
<dbReference type="RefSeq" id="XP_033669081.1">
    <property type="nucleotide sequence ID" value="XM_033812384.1"/>
</dbReference>